<dbReference type="EMBL" id="CP146606">
    <property type="protein sequence ID" value="WYK18814.1"/>
    <property type="molecule type" value="Genomic_DNA"/>
</dbReference>
<feature type="transmembrane region" description="Helical" evidence="6">
    <location>
        <begin position="292"/>
        <end position="312"/>
    </location>
</feature>
<evidence type="ECO:0000256" key="3">
    <source>
        <dbReference type="ARBA" id="ARBA00022676"/>
    </source>
</evidence>
<evidence type="ECO:0000256" key="4">
    <source>
        <dbReference type="ARBA" id="ARBA00022679"/>
    </source>
</evidence>
<keyword evidence="9" id="KW-1185">Reference proteome</keyword>
<dbReference type="PANTHER" id="PTHR43646">
    <property type="entry name" value="GLYCOSYLTRANSFERASE"/>
    <property type="match status" value="1"/>
</dbReference>
<accession>A0ABZ2TGE9</accession>
<dbReference type="InterPro" id="IPR001173">
    <property type="entry name" value="Glyco_trans_2-like"/>
</dbReference>
<sequence>MAGTPNSTWVTDTELESSAIDPTDILVVLPALNEADHIETCLHSLMRPAHWMAQCRVVVADGGSTDGTQGIVERLKETYPNLHLLDNPGRLQSAGINAAVAQLSQPHHRLLVRCDVHAIYPAGYVQALAREHARVQAASVVTAMDATGQDGFQKAAAWIVDTPLGSGGSAHRGGQKAQFVDHGHHAAFDIDWFRRIGGYDPAISHNEDAEFDVRLAQSGGRIWLTDKTRISYVMRPTLLAVWQQYWNYGRGRANTLLKHRARPRLRQLIPVLNSLLLIGSALAIPFTSLALMWPALYASVLISTSLVAAMLLRSRDGLWSGPALGAMHMAWGLGFLKRIMSPAPARNVQSQTG</sequence>
<evidence type="ECO:0000256" key="2">
    <source>
        <dbReference type="ARBA" id="ARBA00022475"/>
    </source>
</evidence>
<keyword evidence="4 8" id="KW-0808">Transferase</keyword>
<dbReference type="RefSeq" id="WP_317055493.1">
    <property type="nucleotide sequence ID" value="NZ_CP146606.1"/>
</dbReference>
<feature type="transmembrane region" description="Helical" evidence="6">
    <location>
        <begin position="268"/>
        <end position="286"/>
    </location>
</feature>
<proteinExistence type="predicted"/>
<dbReference type="PANTHER" id="PTHR43646:SF2">
    <property type="entry name" value="GLYCOSYLTRANSFERASE 2-LIKE DOMAIN-CONTAINING PROTEIN"/>
    <property type="match status" value="1"/>
</dbReference>
<dbReference type="Pfam" id="PF00535">
    <property type="entry name" value="Glycos_transf_2"/>
    <property type="match status" value="1"/>
</dbReference>
<keyword evidence="6" id="KW-0812">Transmembrane</keyword>
<protein>
    <submittedName>
        <fullName evidence="8">Glycosyltransferase family 2 protein</fullName>
        <ecNumber evidence="8">2.4.-.-</ecNumber>
    </submittedName>
</protein>
<organism evidence="8 9">
    <name type="scientific">Roseovarius rhodophyticola</name>
    <dbReference type="NCBI Taxonomy" id="3080827"/>
    <lineage>
        <taxon>Bacteria</taxon>
        <taxon>Pseudomonadati</taxon>
        <taxon>Pseudomonadota</taxon>
        <taxon>Alphaproteobacteria</taxon>
        <taxon>Rhodobacterales</taxon>
        <taxon>Roseobacteraceae</taxon>
        <taxon>Roseovarius</taxon>
    </lineage>
</organism>
<evidence type="ECO:0000256" key="6">
    <source>
        <dbReference type="SAM" id="Phobius"/>
    </source>
</evidence>
<name>A0ABZ2TGE9_9RHOB</name>
<reference evidence="8 9" key="1">
    <citation type="submission" date="2024-02" db="EMBL/GenBank/DDBJ databases">
        <title>Roseovarius strain W115 nov., isolated from a marine algae.</title>
        <authorList>
            <person name="Lee M.W."/>
            <person name="Lee J.K."/>
            <person name="Kim J.M."/>
            <person name="Choi D.G."/>
            <person name="Baek J.H."/>
            <person name="Bayburt H."/>
            <person name="Jung J.J."/>
            <person name="Han D.M."/>
            <person name="Jeon C.O."/>
        </authorList>
    </citation>
    <scope>NUCLEOTIDE SEQUENCE [LARGE SCALE GENOMIC DNA]</scope>
    <source>
        <strain evidence="8 9">W115</strain>
    </source>
</reference>
<evidence type="ECO:0000259" key="7">
    <source>
        <dbReference type="Pfam" id="PF00535"/>
    </source>
</evidence>
<dbReference type="SUPFAM" id="SSF53448">
    <property type="entry name" value="Nucleotide-diphospho-sugar transferases"/>
    <property type="match status" value="1"/>
</dbReference>
<dbReference type="Proteomes" id="UP001281305">
    <property type="component" value="Chromosome"/>
</dbReference>
<gene>
    <name evidence="8" type="ORF">RZS32_002695</name>
</gene>
<evidence type="ECO:0000313" key="9">
    <source>
        <dbReference type="Proteomes" id="UP001281305"/>
    </source>
</evidence>
<comment type="subcellular location">
    <subcellularLocation>
        <location evidence="1">Cell membrane</location>
    </subcellularLocation>
</comment>
<keyword evidence="6" id="KW-1133">Transmembrane helix</keyword>
<keyword evidence="3 8" id="KW-0328">Glycosyltransferase</keyword>
<dbReference type="InterPro" id="IPR029044">
    <property type="entry name" value="Nucleotide-diphossugar_trans"/>
</dbReference>
<feature type="domain" description="Glycosyltransferase 2-like" evidence="7">
    <location>
        <begin position="27"/>
        <end position="196"/>
    </location>
</feature>
<keyword evidence="5 6" id="KW-0472">Membrane</keyword>
<dbReference type="GO" id="GO:0016757">
    <property type="term" value="F:glycosyltransferase activity"/>
    <property type="evidence" value="ECO:0007669"/>
    <property type="project" value="UniProtKB-KW"/>
</dbReference>
<dbReference type="EC" id="2.4.-.-" evidence="8"/>
<keyword evidence="2" id="KW-1003">Cell membrane</keyword>
<dbReference type="CDD" id="cd02525">
    <property type="entry name" value="Succinoglycan_BP_ExoA"/>
    <property type="match status" value="1"/>
</dbReference>
<evidence type="ECO:0000256" key="1">
    <source>
        <dbReference type="ARBA" id="ARBA00004236"/>
    </source>
</evidence>
<evidence type="ECO:0000313" key="8">
    <source>
        <dbReference type="EMBL" id="WYK18814.1"/>
    </source>
</evidence>
<evidence type="ECO:0000256" key="5">
    <source>
        <dbReference type="ARBA" id="ARBA00023136"/>
    </source>
</evidence>
<dbReference type="Gene3D" id="3.90.550.10">
    <property type="entry name" value="Spore Coat Polysaccharide Biosynthesis Protein SpsA, Chain A"/>
    <property type="match status" value="1"/>
</dbReference>